<evidence type="ECO:0008006" key="4">
    <source>
        <dbReference type="Google" id="ProtNLM"/>
    </source>
</evidence>
<feature type="compositionally biased region" description="Low complexity" evidence="1">
    <location>
        <begin position="264"/>
        <end position="278"/>
    </location>
</feature>
<dbReference type="CDD" id="cd14811">
    <property type="entry name" value="bZIP_u2"/>
    <property type="match status" value="1"/>
</dbReference>
<keyword evidence="3" id="KW-1185">Reference proteome</keyword>
<evidence type="ECO:0000256" key="1">
    <source>
        <dbReference type="SAM" id="MobiDB-lite"/>
    </source>
</evidence>
<evidence type="ECO:0000313" key="2">
    <source>
        <dbReference type="EMBL" id="KAL3780588.1"/>
    </source>
</evidence>
<feature type="compositionally biased region" description="Basic residues" evidence="1">
    <location>
        <begin position="293"/>
        <end position="302"/>
    </location>
</feature>
<dbReference type="EMBL" id="JALLAZ020001107">
    <property type="protein sequence ID" value="KAL3780588.1"/>
    <property type="molecule type" value="Genomic_DNA"/>
</dbReference>
<feature type="region of interest" description="Disordered" evidence="1">
    <location>
        <begin position="1"/>
        <end position="83"/>
    </location>
</feature>
<sequence length="536" mass="57155">MENERRIVHDGDAMRVQDDGLGTTTTGPIIGEGTKDDYDHHRRSSPNDNDNYNDDVDDAGDDDDRDAATKKRLAKYGQWRTPPLPAFAASVTSSANASSLSSSTTAAITAATTSFALPSSADEYARMLRDAYERGAVEGARVAASSAGGGGGEGRTIVVGSTTNTGTTTTKTGVEAVVGGGGGMGGTMPPPPPPPPPVAVRGPNDPPPRRPSPMSTTTAASGVNYGNPSPAAVRSGEFVANNNNNNVVGGPSSSFVPPPPPPSSSSFSHSRSMPDMSSYRSTMTHVNDEEDKRKKRLARNRASARLRRLKKKNLVDSYEGEVGILETALSRLKSHKWGSDVIDHEVLIEALSMERGQQPLTPEGRRELIQSILNQQREQVANLLECQIENWLLCSLANNEDIIATDDPDGGGEEMARITSELRSLLNLDIDQLANIERCSRDVAHEVRDLFTVDECLKSIHSNGWLLDEGVDGVASQFTDILNQTQLSKFLLWCDHNAESIERLDCVNALGGCGGEGGDGGPPFEFGVDEGLADGD</sequence>
<feature type="compositionally biased region" description="Polar residues" evidence="1">
    <location>
        <begin position="214"/>
        <end position="227"/>
    </location>
</feature>
<organism evidence="2 3">
    <name type="scientific">Stephanodiscus triporus</name>
    <dbReference type="NCBI Taxonomy" id="2934178"/>
    <lineage>
        <taxon>Eukaryota</taxon>
        <taxon>Sar</taxon>
        <taxon>Stramenopiles</taxon>
        <taxon>Ochrophyta</taxon>
        <taxon>Bacillariophyta</taxon>
        <taxon>Coscinodiscophyceae</taxon>
        <taxon>Thalassiosirophycidae</taxon>
        <taxon>Stephanodiscales</taxon>
        <taxon>Stephanodiscaceae</taxon>
        <taxon>Stephanodiscus</taxon>
    </lineage>
</organism>
<evidence type="ECO:0000313" key="3">
    <source>
        <dbReference type="Proteomes" id="UP001530315"/>
    </source>
</evidence>
<accession>A0ABD3NZI8</accession>
<feature type="compositionally biased region" description="Low complexity" evidence="1">
    <location>
        <begin position="20"/>
        <end position="32"/>
    </location>
</feature>
<feature type="compositionally biased region" description="Low complexity" evidence="1">
    <location>
        <begin position="241"/>
        <end position="255"/>
    </location>
</feature>
<feature type="compositionally biased region" description="Low complexity" evidence="1">
    <location>
        <begin position="155"/>
        <end position="177"/>
    </location>
</feature>
<dbReference type="AlphaFoldDB" id="A0ABD3NZI8"/>
<name>A0ABD3NZI8_9STRA</name>
<feature type="compositionally biased region" description="Acidic residues" evidence="1">
    <location>
        <begin position="51"/>
        <end position="65"/>
    </location>
</feature>
<dbReference type="InterPro" id="IPR046347">
    <property type="entry name" value="bZIP_sf"/>
</dbReference>
<reference evidence="2 3" key="1">
    <citation type="submission" date="2024-10" db="EMBL/GenBank/DDBJ databases">
        <title>Updated reference genomes for cyclostephanoid diatoms.</title>
        <authorList>
            <person name="Roberts W.R."/>
            <person name="Alverson A.J."/>
        </authorList>
    </citation>
    <scope>NUCLEOTIDE SEQUENCE [LARGE SCALE GENOMIC DNA]</scope>
    <source>
        <strain evidence="2 3">AJA276-08</strain>
    </source>
</reference>
<dbReference type="Gene3D" id="1.20.5.170">
    <property type="match status" value="1"/>
</dbReference>
<feature type="compositionally biased region" description="Pro residues" evidence="1">
    <location>
        <begin position="188"/>
        <end position="211"/>
    </location>
</feature>
<proteinExistence type="predicted"/>
<comment type="caution">
    <text evidence="2">The sequence shown here is derived from an EMBL/GenBank/DDBJ whole genome shotgun (WGS) entry which is preliminary data.</text>
</comment>
<protein>
    <recommendedName>
        <fullName evidence="4">BZIP domain-containing protein</fullName>
    </recommendedName>
</protein>
<feature type="region of interest" description="Disordered" evidence="1">
    <location>
        <begin position="143"/>
        <end position="302"/>
    </location>
</feature>
<dbReference type="Proteomes" id="UP001530315">
    <property type="component" value="Unassembled WGS sequence"/>
</dbReference>
<dbReference type="SUPFAM" id="SSF57959">
    <property type="entry name" value="Leucine zipper domain"/>
    <property type="match status" value="1"/>
</dbReference>
<gene>
    <name evidence="2" type="ORF">ACHAW5_006406</name>
</gene>
<feature type="compositionally biased region" description="Basic and acidic residues" evidence="1">
    <location>
        <begin position="1"/>
        <end position="18"/>
    </location>
</feature>